<keyword evidence="5" id="KW-0663">Pyridoxal phosphate</keyword>
<protein>
    <submittedName>
        <fullName evidence="7">Putative N-acetyl-LL-diaminopimelate aminotransferase</fullName>
        <ecNumber evidence="7">2.6.1.-</ecNumber>
    </submittedName>
</protein>
<feature type="domain" description="Aminotransferase class I/classII large" evidence="6">
    <location>
        <begin position="5"/>
        <end position="157"/>
    </location>
</feature>
<keyword evidence="4 7" id="KW-0808">Transferase</keyword>
<dbReference type="GO" id="GO:0006520">
    <property type="term" value="P:amino acid metabolic process"/>
    <property type="evidence" value="ECO:0007669"/>
    <property type="project" value="InterPro"/>
</dbReference>
<sequence>MKERTIVVNSFSKTFAMTGWRVGFASGSREIIEKMTRLQENMVACVAAPSQYAAIKALRSMDKAYEMTEIYKRRRDIMIEGLNSIEGISCYCPKGSFYLFPNIKKLGKSSEALANDLLEKVGVICIPGSAFGDQGEGYLRISYANSEDNLEEAIKRIKKYVEEQIK</sequence>
<dbReference type="InterPro" id="IPR050596">
    <property type="entry name" value="AspAT/PAT-like"/>
</dbReference>
<reference evidence="7" key="1">
    <citation type="submission" date="2019-08" db="EMBL/GenBank/DDBJ databases">
        <authorList>
            <person name="Kucharzyk K."/>
            <person name="Murdoch R.W."/>
            <person name="Higgins S."/>
            <person name="Loffler F."/>
        </authorList>
    </citation>
    <scope>NUCLEOTIDE SEQUENCE</scope>
</reference>
<evidence type="ECO:0000256" key="3">
    <source>
        <dbReference type="ARBA" id="ARBA00022576"/>
    </source>
</evidence>
<organism evidence="7">
    <name type="scientific">bioreactor metagenome</name>
    <dbReference type="NCBI Taxonomy" id="1076179"/>
    <lineage>
        <taxon>unclassified sequences</taxon>
        <taxon>metagenomes</taxon>
        <taxon>ecological metagenomes</taxon>
    </lineage>
</organism>
<dbReference type="InterPro" id="IPR004838">
    <property type="entry name" value="NHTrfase_class1_PyrdxlP-BS"/>
</dbReference>
<evidence type="ECO:0000259" key="6">
    <source>
        <dbReference type="Pfam" id="PF00155"/>
    </source>
</evidence>
<dbReference type="PANTHER" id="PTHR46383">
    <property type="entry name" value="ASPARTATE AMINOTRANSFERASE"/>
    <property type="match status" value="1"/>
</dbReference>
<evidence type="ECO:0000256" key="1">
    <source>
        <dbReference type="ARBA" id="ARBA00001933"/>
    </source>
</evidence>
<comment type="cofactor">
    <cofactor evidence="1">
        <name>pyridoxal 5'-phosphate</name>
        <dbReference type="ChEBI" id="CHEBI:597326"/>
    </cofactor>
</comment>
<dbReference type="InterPro" id="IPR015424">
    <property type="entry name" value="PyrdxlP-dep_Trfase"/>
</dbReference>
<dbReference type="GO" id="GO:0030170">
    <property type="term" value="F:pyridoxal phosphate binding"/>
    <property type="evidence" value="ECO:0007669"/>
    <property type="project" value="InterPro"/>
</dbReference>
<evidence type="ECO:0000256" key="2">
    <source>
        <dbReference type="ARBA" id="ARBA00007441"/>
    </source>
</evidence>
<comment type="caution">
    <text evidence="7">The sequence shown here is derived from an EMBL/GenBank/DDBJ whole genome shotgun (WGS) entry which is preliminary data.</text>
</comment>
<dbReference type="Gene3D" id="3.40.640.10">
    <property type="entry name" value="Type I PLP-dependent aspartate aminotransferase-like (Major domain)"/>
    <property type="match status" value="1"/>
</dbReference>
<name>A0A645ICY3_9ZZZZ</name>
<dbReference type="SUPFAM" id="SSF53383">
    <property type="entry name" value="PLP-dependent transferases"/>
    <property type="match status" value="1"/>
</dbReference>
<dbReference type="InterPro" id="IPR004839">
    <property type="entry name" value="Aminotransferase_I/II_large"/>
</dbReference>
<gene>
    <name evidence="7" type="primary">patA_85</name>
    <name evidence="7" type="ORF">SDC9_193737</name>
</gene>
<evidence type="ECO:0000313" key="7">
    <source>
        <dbReference type="EMBL" id="MPN46154.1"/>
    </source>
</evidence>
<dbReference type="PROSITE" id="PS00105">
    <property type="entry name" value="AA_TRANSFER_CLASS_1"/>
    <property type="match status" value="1"/>
</dbReference>
<comment type="similarity">
    <text evidence="2">Belongs to the class-I pyridoxal-phosphate-dependent aminotransferase family.</text>
</comment>
<accession>A0A645ICY3</accession>
<dbReference type="EC" id="2.6.1.-" evidence="7"/>
<dbReference type="CDD" id="cd00609">
    <property type="entry name" value="AAT_like"/>
    <property type="match status" value="1"/>
</dbReference>
<dbReference type="GO" id="GO:0008483">
    <property type="term" value="F:transaminase activity"/>
    <property type="evidence" value="ECO:0007669"/>
    <property type="project" value="UniProtKB-KW"/>
</dbReference>
<evidence type="ECO:0000256" key="5">
    <source>
        <dbReference type="ARBA" id="ARBA00022898"/>
    </source>
</evidence>
<proteinExistence type="inferred from homology"/>
<dbReference type="EMBL" id="VSSQ01106595">
    <property type="protein sequence ID" value="MPN46154.1"/>
    <property type="molecule type" value="Genomic_DNA"/>
</dbReference>
<dbReference type="InterPro" id="IPR015421">
    <property type="entry name" value="PyrdxlP-dep_Trfase_major"/>
</dbReference>
<dbReference type="PANTHER" id="PTHR46383:SF1">
    <property type="entry name" value="ASPARTATE AMINOTRANSFERASE"/>
    <property type="match status" value="1"/>
</dbReference>
<dbReference type="AlphaFoldDB" id="A0A645ICY3"/>
<keyword evidence="3 7" id="KW-0032">Aminotransferase</keyword>
<evidence type="ECO:0000256" key="4">
    <source>
        <dbReference type="ARBA" id="ARBA00022679"/>
    </source>
</evidence>
<dbReference type="Pfam" id="PF00155">
    <property type="entry name" value="Aminotran_1_2"/>
    <property type="match status" value="1"/>
</dbReference>